<gene>
    <name evidence="2" type="ORF">FM069_02920</name>
</gene>
<dbReference type="Proteomes" id="UP000315235">
    <property type="component" value="Unassembled WGS sequence"/>
</dbReference>
<protein>
    <submittedName>
        <fullName evidence="2">FAD/FMN-containing dehydrogenase</fullName>
    </submittedName>
</protein>
<name>A0A553H338_9PSED</name>
<organism evidence="2 3">
    <name type="scientific">Pseudomonas mangiferae</name>
    <dbReference type="NCBI Taxonomy" id="2593654"/>
    <lineage>
        <taxon>Bacteria</taxon>
        <taxon>Pseudomonadati</taxon>
        <taxon>Pseudomonadota</taxon>
        <taxon>Gammaproteobacteria</taxon>
        <taxon>Pseudomonadales</taxon>
        <taxon>Pseudomonadaceae</taxon>
        <taxon>Pseudomonas</taxon>
    </lineage>
</organism>
<proteinExistence type="predicted"/>
<keyword evidence="1" id="KW-0732">Signal</keyword>
<dbReference type="RefSeq" id="WP_143486784.1">
    <property type="nucleotide sequence ID" value="NZ_VJOY01000002.1"/>
</dbReference>
<feature type="chain" id="PRO_5022154476" evidence="1">
    <location>
        <begin position="19"/>
        <end position="160"/>
    </location>
</feature>
<evidence type="ECO:0000256" key="1">
    <source>
        <dbReference type="SAM" id="SignalP"/>
    </source>
</evidence>
<dbReference type="EMBL" id="VJOY01000002">
    <property type="protein sequence ID" value="TRX76156.1"/>
    <property type="molecule type" value="Genomic_DNA"/>
</dbReference>
<dbReference type="OrthoDB" id="5786920at2"/>
<reference evidence="2 3" key="1">
    <citation type="submission" date="2019-07" db="EMBL/GenBank/DDBJ databases">
        <title>Pseudomonas mangiferae sp. nov., isolated from bark of mango tree in Thailand.</title>
        <authorList>
            <person name="Srisuk N."/>
            <person name="Anurat P."/>
        </authorList>
    </citation>
    <scope>NUCLEOTIDE SEQUENCE [LARGE SCALE GENOMIC DNA]</scope>
    <source>
        <strain evidence="2 3">DMKU_BBB3-04</strain>
    </source>
</reference>
<accession>A0A553H338</accession>
<comment type="caution">
    <text evidence="2">The sequence shown here is derived from an EMBL/GenBank/DDBJ whole genome shotgun (WGS) entry which is preliminary data.</text>
</comment>
<keyword evidence="3" id="KW-1185">Reference proteome</keyword>
<evidence type="ECO:0000313" key="3">
    <source>
        <dbReference type="Proteomes" id="UP000315235"/>
    </source>
</evidence>
<sequence length="160" mass="17983">MRLMALLAGVLLCGLAQAMEPGERLAPWTLLDQYDRPYSLDGRLRLLLVTRDMAGAKQVKAALAGRPYGYLESRQAVLVADISRMPALVSRLFAVPAMRDYPYRVLLDRESRVAPRYMADEQGVVCLWLRDGVLQARRLLVDENDLRQVLENPEAETTGP</sequence>
<feature type="signal peptide" evidence="1">
    <location>
        <begin position="1"/>
        <end position="18"/>
    </location>
</feature>
<dbReference type="AlphaFoldDB" id="A0A553H338"/>
<evidence type="ECO:0000313" key="2">
    <source>
        <dbReference type="EMBL" id="TRX76156.1"/>
    </source>
</evidence>